<dbReference type="PANTHER" id="PTHR11010:SF117">
    <property type="entry name" value="SERINE PROTEASE 16"/>
    <property type="match status" value="1"/>
</dbReference>
<evidence type="ECO:0000256" key="6">
    <source>
        <dbReference type="SAM" id="SignalP"/>
    </source>
</evidence>
<evidence type="ECO:0000256" key="2">
    <source>
        <dbReference type="ARBA" id="ARBA00022670"/>
    </source>
</evidence>
<protein>
    <submittedName>
        <fullName evidence="7">Serine carboxypeptidase S28-domain-containing protein</fullName>
    </submittedName>
</protein>
<dbReference type="InterPro" id="IPR029058">
    <property type="entry name" value="AB_hydrolase_fold"/>
</dbReference>
<keyword evidence="8" id="KW-1185">Reference proteome</keyword>
<dbReference type="GO" id="GO:0004180">
    <property type="term" value="F:carboxypeptidase activity"/>
    <property type="evidence" value="ECO:0007669"/>
    <property type="project" value="UniProtKB-KW"/>
</dbReference>
<organism evidence="7 8">
    <name type="scientific">Sphaerosporella brunnea</name>
    <dbReference type="NCBI Taxonomy" id="1250544"/>
    <lineage>
        <taxon>Eukaryota</taxon>
        <taxon>Fungi</taxon>
        <taxon>Dikarya</taxon>
        <taxon>Ascomycota</taxon>
        <taxon>Pezizomycotina</taxon>
        <taxon>Pezizomycetes</taxon>
        <taxon>Pezizales</taxon>
        <taxon>Pyronemataceae</taxon>
        <taxon>Sphaerosporella</taxon>
    </lineage>
</organism>
<feature type="signal peptide" evidence="6">
    <location>
        <begin position="1"/>
        <end position="28"/>
    </location>
</feature>
<evidence type="ECO:0000256" key="1">
    <source>
        <dbReference type="ARBA" id="ARBA00011079"/>
    </source>
</evidence>
<dbReference type="Proteomes" id="UP000326924">
    <property type="component" value="Unassembled WGS sequence"/>
</dbReference>
<keyword evidence="4" id="KW-0378">Hydrolase</keyword>
<dbReference type="Gene3D" id="3.40.50.1820">
    <property type="entry name" value="alpha/beta hydrolase"/>
    <property type="match status" value="2"/>
</dbReference>
<dbReference type="EMBL" id="VXIS01000002">
    <property type="protein sequence ID" value="KAA8914881.1"/>
    <property type="molecule type" value="Genomic_DNA"/>
</dbReference>
<proteinExistence type="inferred from homology"/>
<keyword evidence="3 6" id="KW-0732">Signal</keyword>
<dbReference type="InterPro" id="IPR008758">
    <property type="entry name" value="Peptidase_S28"/>
</dbReference>
<keyword evidence="7" id="KW-0121">Carboxypeptidase</keyword>
<gene>
    <name evidence="7" type="ORF">FN846DRAFT_244867</name>
</gene>
<dbReference type="AlphaFoldDB" id="A0A5J5FCP5"/>
<comment type="similarity">
    <text evidence="1">Belongs to the peptidase S28 family.</text>
</comment>
<dbReference type="GO" id="GO:0070008">
    <property type="term" value="F:serine-type exopeptidase activity"/>
    <property type="evidence" value="ECO:0007669"/>
    <property type="project" value="InterPro"/>
</dbReference>
<evidence type="ECO:0000256" key="4">
    <source>
        <dbReference type="ARBA" id="ARBA00022801"/>
    </source>
</evidence>
<accession>A0A5J5FCP5</accession>
<evidence type="ECO:0000256" key="5">
    <source>
        <dbReference type="ARBA" id="ARBA00023180"/>
    </source>
</evidence>
<evidence type="ECO:0000313" key="8">
    <source>
        <dbReference type="Proteomes" id="UP000326924"/>
    </source>
</evidence>
<feature type="chain" id="PRO_5023853141" evidence="6">
    <location>
        <begin position="29"/>
        <end position="581"/>
    </location>
</feature>
<dbReference type="GO" id="GO:0006508">
    <property type="term" value="P:proteolysis"/>
    <property type="evidence" value="ECO:0007669"/>
    <property type="project" value="UniProtKB-KW"/>
</dbReference>
<sequence>MVSFTTSSIAACTAFLLLSILQIVAVTASDLHWHVNHRINHLQKRQEVSKSFSTKTNYIELPLDHFSNASTGTFKNRYWIDDSAYQPGGPVILEDAGESDASRQVSTMPITWAHAIANATDGLHILWEHRYYGASQPSGLSNATFSSVETLGSYYKYLTVENALEDVVSFAAQLKYKNHTLNPGNTPWVFVGGSYPGARAAWLRQRNPEIVYASFASSAVVQAEEKTNYTQAAFEYFKTHGFKGCIDDVQALQAYLNDIFAHNKESEYDSFLKRIYTNNSSPIYKTYIAPYKRAYAHDFRKRMQFTLEGWIRLAIVGNIQYGTTASAQNFCGNLSSIARITDSSKGVFSVLPQSDALEAVAGAFNIILEDALETYENTSIGVFRACVNDNDLASCRAVISSQAFYYQMCSELGFSNRGDWPFIGMEYYNSRCAARFGSAMSSGPTHLPLKMYGGKRKMNPSNTFWEDGEYDPWRLQTPNALDSGRVATDEIPEANKVLDTTGKKVLGIVINDGFHAPILGCPGIVKKGTKGLDLEATLQMNKLDRSCAPNVVKGQQLFLSALEKWLPKFRKHSLGGGEHYL</sequence>
<evidence type="ECO:0000313" key="7">
    <source>
        <dbReference type="EMBL" id="KAA8914881.1"/>
    </source>
</evidence>
<dbReference type="PANTHER" id="PTHR11010">
    <property type="entry name" value="PROTEASE S28 PRO-X CARBOXYPEPTIDASE-RELATED"/>
    <property type="match status" value="1"/>
</dbReference>
<dbReference type="SUPFAM" id="SSF53474">
    <property type="entry name" value="alpha/beta-Hydrolases"/>
    <property type="match status" value="1"/>
</dbReference>
<evidence type="ECO:0000256" key="3">
    <source>
        <dbReference type="ARBA" id="ARBA00022729"/>
    </source>
</evidence>
<comment type="caution">
    <text evidence="7">The sequence shown here is derived from an EMBL/GenBank/DDBJ whole genome shotgun (WGS) entry which is preliminary data.</text>
</comment>
<dbReference type="OrthoDB" id="1735038at2759"/>
<name>A0A5J5FCP5_9PEZI</name>
<keyword evidence="2" id="KW-0645">Protease</keyword>
<dbReference type="Pfam" id="PF05577">
    <property type="entry name" value="Peptidase_S28"/>
    <property type="match status" value="1"/>
</dbReference>
<reference evidence="7 8" key="1">
    <citation type="submission" date="2019-09" db="EMBL/GenBank/DDBJ databases">
        <title>Draft genome of the ectomycorrhizal ascomycete Sphaerosporella brunnea.</title>
        <authorList>
            <consortium name="DOE Joint Genome Institute"/>
            <person name="Benucci G.M."/>
            <person name="Marozzi G."/>
            <person name="Antonielli L."/>
            <person name="Sanchez S."/>
            <person name="Marco P."/>
            <person name="Wang X."/>
            <person name="Falini L.B."/>
            <person name="Barry K."/>
            <person name="Haridas S."/>
            <person name="Lipzen A."/>
            <person name="Labutti K."/>
            <person name="Grigoriev I.V."/>
            <person name="Murat C."/>
            <person name="Martin F."/>
            <person name="Albertini E."/>
            <person name="Donnini D."/>
            <person name="Bonito G."/>
        </authorList>
    </citation>
    <scope>NUCLEOTIDE SEQUENCE [LARGE SCALE GENOMIC DNA]</scope>
    <source>
        <strain evidence="7 8">Sb_GMNB300</strain>
    </source>
</reference>
<dbReference type="GO" id="GO:0008239">
    <property type="term" value="F:dipeptidyl-peptidase activity"/>
    <property type="evidence" value="ECO:0007669"/>
    <property type="project" value="TreeGrafter"/>
</dbReference>
<keyword evidence="5" id="KW-0325">Glycoprotein</keyword>
<dbReference type="InParanoid" id="A0A5J5FCP5"/>